<gene>
    <name evidence="1" type="ORF">INS88_04370</name>
</gene>
<protein>
    <recommendedName>
        <fullName evidence="3">Glycerate kinase</fullName>
    </recommendedName>
</protein>
<dbReference type="AlphaFoldDB" id="A0A7M1QWS5"/>
<reference evidence="1 2" key="1">
    <citation type="submission" date="2020-10" db="EMBL/GenBank/DDBJ databases">
        <title>Trueperella pecoris sp. nov. isolated from bovine and porcine specimens.</title>
        <authorList>
            <person name="Schoenecker L."/>
            <person name="Schnydrig P."/>
            <person name="Brodard I."/>
            <person name="Thomann A."/>
            <person name="Hemphill A."/>
            <person name="Rodriguez-Campos S."/>
            <person name="Perreten V."/>
            <person name="Jores J."/>
            <person name="Kittl S."/>
        </authorList>
    </citation>
    <scope>NUCLEOTIDE SEQUENCE [LARGE SCALE GENOMIC DNA]</scope>
    <source>
        <strain evidence="1 2">15A0121</strain>
    </source>
</reference>
<evidence type="ECO:0000313" key="2">
    <source>
        <dbReference type="Proteomes" id="UP000595053"/>
    </source>
</evidence>
<keyword evidence="2" id="KW-1185">Reference proteome</keyword>
<organism evidence="1 2">
    <name type="scientific">Trueperella pecoris</name>
    <dbReference type="NCBI Taxonomy" id="2733571"/>
    <lineage>
        <taxon>Bacteria</taxon>
        <taxon>Bacillati</taxon>
        <taxon>Actinomycetota</taxon>
        <taxon>Actinomycetes</taxon>
        <taxon>Actinomycetales</taxon>
        <taxon>Actinomycetaceae</taxon>
        <taxon>Trueperella</taxon>
    </lineage>
</organism>
<evidence type="ECO:0008006" key="3">
    <source>
        <dbReference type="Google" id="ProtNLM"/>
    </source>
</evidence>
<accession>A0A7M1QWS5</accession>
<evidence type="ECO:0000313" key="1">
    <source>
        <dbReference type="EMBL" id="QOR46439.1"/>
    </source>
</evidence>
<proteinExistence type="predicted"/>
<dbReference type="Proteomes" id="UP000595053">
    <property type="component" value="Chromosome"/>
</dbReference>
<dbReference type="RefSeq" id="WP_197551666.1">
    <property type="nucleotide sequence ID" value="NZ_CP063213.1"/>
</dbReference>
<name>A0A7M1QWS5_9ACTO</name>
<sequence>MRIALISSALPGLGPLDVGALAAGAWREARPGDDVAVVPTSEGQPVAHIGTGLEDVVRFRAEAADTIDVPGGRRYVVAGARAVIDLAEIMAWDGRGEPIGSTAFLASDISMLIDRGVTDLHLHLPQLMKPTDLGLGLLGGLAGQEVSFDDEPGDLGQILHDARSAVRGLSLTATYSAGLPLLGVDGMARRWAALGYEAARAQEIEKKAGAWAHEFERAARHSTRRSLLAGGSDADSRAGYAGPGGGLGMTASLLGATTRLIGDILVASRVGEEADLIVYVCDSIGVDLPSGLHAAVRCGQELGVPVVLLTDSAGMRKGEMPRLGLNGAYELRPQRAFLDEDDDPASLALLPQLLTQATRKVATTWGWDG</sequence>
<dbReference type="EMBL" id="CP063213">
    <property type="protein sequence ID" value="QOR46439.1"/>
    <property type="molecule type" value="Genomic_DNA"/>
</dbReference>